<dbReference type="HOGENOM" id="CLU_1955634_0_0_5"/>
<reference evidence="2 3" key="1">
    <citation type="submission" date="2014-07" db="EMBL/GenBank/DDBJ databases">
        <title>Comparative genomic insights into amoeba endosymbionts belonging to the families of Holosporaceae and Candidatus Midichloriaceae within Rickettsiales.</title>
        <authorList>
            <person name="Wang Z."/>
            <person name="Wu M."/>
        </authorList>
    </citation>
    <scope>NUCLEOTIDE SEQUENCE [LARGE SCALE GENOMIC DNA]</scope>
    <source>
        <strain evidence="2">PRA3</strain>
    </source>
</reference>
<sequence>MSKANNNEAPSMENINLLNYVYKISLILACCIFITSKILEINSHSKVSQELHYIHMSLLQLISDVKKISEAQQWRVGLEKVKLGNEIEAYDRKAKTLQQIEKAKRVGEEKVREEIGKKELRREEEGRG</sequence>
<dbReference type="EMBL" id="CP008941">
    <property type="protein sequence ID" value="AIK95893.1"/>
    <property type="molecule type" value="Genomic_DNA"/>
</dbReference>
<dbReference type="STRING" id="91604.ID47_02810"/>
<evidence type="ECO:0000256" key="1">
    <source>
        <dbReference type="SAM" id="Phobius"/>
    </source>
</evidence>
<evidence type="ECO:0000313" key="2">
    <source>
        <dbReference type="EMBL" id="AIK95893.1"/>
    </source>
</evidence>
<protein>
    <submittedName>
        <fullName evidence="2">Uncharacterized protein</fullName>
    </submittedName>
</protein>
<keyword evidence="1" id="KW-0812">Transmembrane</keyword>
<feature type="transmembrane region" description="Helical" evidence="1">
    <location>
        <begin position="20"/>
        <end position="39"/>
    </location>
</feature>
<evidence type="ECO:0000313" key="3">
    <source>
        <dbReference type="Proteomes" id="UP000028926"/>
    </source>
</evidence>
<gene>
    <name evidence="2" type="ORF">ID47_02810</name>
</gene>
<proteinExistence type="predicted"/>
<dbReference type="KEGG" id="paca:ID47_02810"/>
<keyword evidence="1" id="KW-0472">Membrane</keyword>
<keyword evidence="1" id="KW-1133">Transmembrane helix</keyword>
<organism evidence="2 3">
    <name type="scientific">Candidatus Odyssella acanthamoebae</name>
    <dbReference type="NCBI Taxonomy" id="91604"/>
    <lineage>
        <taxon>Bacteria</taxon>
        <taxon>Pseudomonadati</taxon>
        <taxon>Pseudomonadota</taxon>
        <taxon>Alphaproteobacteria</taxon>
        <taxon>Holosporales</taxon>
        <taxon>Candidatus Paracaedibacteraceae</taxon>
        <taxon>Candidatus Odyssella</taxon>
    </lineage>
</organism>
<name>A0A077AW68_9PROT</name>
<dbReference type="Proteomes" id="UP000028926">
    <property type="component" value="Chromosome"/>
</dbReference>
<dbReference type="AlphaFoldDB" id="A0A077AW68"/>
<accession>A0A077AW68</accession>
<keyword evidence="3" id="KW-1185">Reference proteome</keyword>